<dbReference type="PROSITE" id="PS01287">
    <property type="entry name" value="RTC"/>
    <property type="match status" value="1"/>
</dbReference>
<dbReference type="PIRSF" id="PIRSF005378">
    <property type="entry name" value="RNA3'_term_phos_cycl_euk"/>
    <property type="match status" value="1"/>
</dbReference>
<evidence type="ECO:0000256" key="5">
    <source>
        <dbReference type="ARBA" id="ARBA00024481"/>
    </source>
</evidence>
<dbReference type="InterPro" id="IPR013791">
    <property type="entry name" value="RNA3'-term_phos_cycl_insert"/>
</dbReference>
<feature type="domain" description="RNA 3'-terminal phosphate cyclase insert" evidence="8">
    <location>
        <begin position="188"/>
        <end position="292"/>
    </location>
</feature>
<dbReference type="NCBIfam" id="TIGR03399">
    <property type="entry name" value="RNA_3prim_cycl"/>
    <property type="match status" value="1"/>
</dbReference>
<feature type="domain" description="RNA 3'-terminal phosphate cyclase" evidence="7">
    <location>
        <begin position="12"/>
        <end position="318"/>
    </location>
</feature>
<dbReference type="Proteomes" id="UP000799118">
    <property type="component" value="Unassembled WGS sequence"/>
</dbReference>
<keyword evidence="6" id="KW-0067">ATP-binding</keyword>
<dbReference type="Pfam" id="PF05189">
    <property type="entry name" value="RTC_insert"/>
    <property type="match status" value="1"/>
</dbReference>
<protein>
    <recommendedName>
        <fullName evidence="2">RNA 3'-terminal-phosphate cyclase (ATP)</fullName>
        <ecNumber evidence="2">6.5.1.4</ecNumber>
    </recommendedName>
</protein>
<dbReference type="GO" id="GO:0006396">
    <property type="term" value="P:RNA processing"/>
    <property type="evidence" value="ECO:0007669"/>
    <property type="project" value="InterPro"/>
</dbReference>
<dbReference type="OrthoDB" id="25029at2759"/>
<dbReference type="SUPFAM" id="SSF55205">
    <property type="entry name" value="EPT/RTPC-like"/>
    <property type="match status" value="1"/>
</dbReference>
<organism evidence="9 10">
    <name type="scientific">Gymnopus androsaceus JB14</name>
    <dbReference type="NCBI Taxonomy" id="1447944"/>
    <lineage>
        <taxon>Eukaryota</taxon>
        <taxon>Fungi</taxon>
        <taxon>Dikarya</taxon>
        <taxon>Basidiomycota</taxon>
        <taxon>Agaricomycotina</taxon>
        <taxon>Agaricomycetes</taxon>
        <taxon>Agaricomycetidae</taxon>
        <taxon>Agaricales</taxon>
        <taxon>Marasmiineae</taxon>
        <taxon>Omphalotaceae</taxon>
        <taxon>Gymnopus</taxon>
    </lineage>
</organism>
<feature type="binding site" evidence="6">
    <location>
        <position position="104"/>
    </location>
    <ligand>
        <name>ATP</name>
        <dbReference type="ChEBI" id="CHEBI:30616"/>
    </ligand>
</feature>
<evidence type="ECO:0000256" key="3">
    <source>
        <dbReference type="ARBA" id="ARBA00022598"/>
    </source>
</evidence>
<evidence type="ECO:0000259" key="8">
    <source>
        <dbReference type="Pfam" id="PF05189"/>
    </source>
</evidence>
<keyword evidence="4 6" id="KW-0547">Nucleotide-binding</keyword>
<accession>A0A6A4I574</accession>
<dbReference type="Gene3D" id="3.65.10.20">
    <property type="entry name" value="RNA 3'-terminal phosphate cyclase domain"/>
    <property type="match status" value="1"/>
</dbReference>
<dbReference type="Pfam" id="PF01137">
    <property type="entry name" value="RTC"/>
    <property type="match status" value="1"/>
</dbReference>
<comment type="similarity">
    <text evidence="1">Belongs to the RNA 3'-terminal cyclase family. Type 1 subfamily.</text>
</comment>
<dbReference type="AlphaFoldDB" id="A0A6A4I574"/>
<name>A0A6A4I574_9AGAR</name>
<gene>
    <name evidence="9" type="ORF">BT96DRAFT_176419</name>
</gene>
<dbReference type="InterPro" id="IPR036553">
    <property type="entry name" value="RPTC_insert"/>
</dbReference>
<evidence type="ECO:0000256" key="1">
    <source>
        <dbReference type="ARBA" id="ARBA00009206"/>
    </source>
</evidence>
<evidence type="ECO:0000259" key="7">
    <source>
        <dbReference type="Pfam" id="PF01137"/>
    </source>
</evidence>
<dbReference type="SUPFAM" id="SSF52913">
    <property type="entry name" value="RNA 3'-terminal phosphate cyclase, RPTC, insert domain"/>
    <property type="match status" value="1"/>
</dbReference>
<evidence type="ECO:0000313" key="10">
    <source>
        <dbReference type="Proteomes" id="UP000799118"/>
    </source>
</evidence>
<dbReference type="InterPro" id="IPR017770">
    <property type="entry name" value="RNA3'_term_phos_cyc_type_1"/>
</dbReference>
<sequence>MVKSLSINGSVLEGGGQILRNTISFSALSGKPVSICKIRNGRKPPGLKNQHRTGLELAAEIASATLSNAKNGSTEIEFIPGSLKIPGHFVADSVTAGATTLLLQIAFPLLLFSTSPLPSTLTLKGGTNATQAPQIDYAENVFLPFVRRHLGITAELQVKRRGYFPKGGGEVLVTVTPLAQSLRSFSLLDRGEIRCIKGIAHFAGLPGHFGPSMVEGATTYLSENLVGVSDGTIPVEIESRRERNDNTVGAGSGVVLWAEVDGGGIIGGSAVGNKKIDPSVLGKNAAQDLLRGLNAGGCVDEWLEDQIIIFMALAEGDSVHPLWKRRAAIAY</sequence>
<reference evidence="9" key="1">
    <citation type="journal article" date="2019" name="Environ. Microbiol.">
        <title>Fungal ecological strategies reflected in gene transcription - a case study of two litter decomposers.</title>
        <authorList>
            <person name="Barbi F."/>
            <person name="Kohler A."/>
            <person name="Barry K."/>
            <person name="Baskaran P."/>
            <person name="Daum C."/>
            <person name="Fauchery L."/>
            <person name="Ihrmark K."/>
            <person name="Kuo A."/>
            <person name="LaButti K."/>
            <person name="Lipzen A."/>
            <person name="Morin E."/>
            <person name="Grigoriev I.V."/>
            <person name="Henrissat B."/>
            <person name="Lindahl B."/>
            <person name="Martin F."/>
        </authorList>
    </citation>
    <scope>NUCLEOTIDE SEQUENCE</scope>
    <source>
        <strain evidence="9">JB14</strain>
    </source>
</reference>
<evidence type="ECO:0000256" key="6">
    <source>
        <dbReference type="PIRSR" id="PIRSR005378-2"/>
    </source>
</evidence>
<dbReference type="InterPro" id="IPR023797">
    <property type="entry name" value="RNA3'_phos_cyclase_dom"/>
</dbReference>
<evidence type="ECO:0000256" key="4">
    <source>
        <dbReference type="ARBA" id="ARBA00022741"/>
    </source>
</evidence>
<dbReference type="GO" id="GO:0005634">
    <property type="term" value="C:nucleus"/>
    <property type="evidence" value="ECO:0007669"/>
    <property type="project" value="TreeGrafter"/>
</dbReference>
<evidence type="ECO:0000256" key="2">
    <source>
        <dbReference type="ARBA" id="ARBA00012725"/>
    </source>
</evidence>
<keyword evidence="10" id="KW-1185">Reference proteome</keyword>
<dbReference type="InterPro" id="IPR037136">
    <property type="entry name" value="RNA3'_phos_cyclase_dom_sf"/>
</dbReference>
<comment type="catalytic activity">
    <reaction evidence="5">
        <text>a 3'-end 3'-phospho-ribonucleotide-RNA + ATP = a 3'-end 2',3'-cyclophospho-ribonucleotide-RNA + AMP + diphosphate</text>
        <dbReference type="Rhea" id="RHEA:23976"/>
        <dbReference type="Rhea" id="RHEA-COMP:10463"/>
        <dbReference type="Rhea" id="RHEA-COMP:10464"/>
        <dbReference type="ChEBI" id="CHEBI:30616"/>
        <dbReference type="ChEBI" id="CHEBI:33019"/>
        <dbReference type="ChEBI" id="CHEBI:83062"/>
        <dbReference type="ChEBI" id="CHEBI:83064"/>
        <dbReference type="ChEBI" id="CHEBI:456215"/>
        <dbReference type="EC" id="6.5.1.4"/>
    </reaction>
</comment>
<dbReference type="Gene3D" id="3.30.360.20">
    <property type="entry name" value="RNA 3'-terminal phosphate cyclase, insert domain"/>
    <property type="match status" value="1"/>
</dbReference>
<dbReference type="GO" id="GO:0005524">
    <property type="term" value="F:ATP binding"/>
    <property type="evidence" value="ECO:0007669"/>
    <property type="project" value="UniProtKB-KW"/>
</dbReference>
<proteinExistence type="inferred from homology"/>
<keyword evidence="3" id="KW-0436">Ligase</keyword>
<dbReference type="EC" id="6.5.1.4" evidence="2"/>
<dbReference type="InterPro" id="IPR000228">
    <property type="entry name" value="RNA3'_term_phos_cyc"/>
</dbReference>
<dbReference type="InterPro" id="IPR020719">
    <property type="entry name" value="RNA3'_term_phos_cycl-like_CS"/>
</dbReference>
<dbReference type="PANTHER" id="PTHR11096:SF0">
    <property type="entry name" value="RNA 3'-TERMINAL PHOSPHATE CYCLASE"/>
    <property type="match status" value="1"/>
</dbReference>
<dbReference type="GO" id="GO:0003963">
    <property type="term" value="F:RNA-3'-phosphate cyclase activity"/>
    <property type="evidence" value="ECO:0007669"/>
    <property type="project" value="UniProtKB-EC"/>
</dbReference>
<dbReference type="PANTHER" id="PTHR11096">
    <property type="entry name" value="RNA 3' TERMINAL PHOSPHATE CYCLASE"/>
    <property type="match status" value="1"/>
</dbReference>
<evidence type="ECO:0000313" key="9">
    <source>
        <dbReference type="EMBL" id="KAE9407102.1"/>
    </source>
</evidence>
<dbReference type="EMBL" id="ML769398">
    <property type="protein sequence ID" value="KAE9407102.1"/>
    <property type="molecule type" value="Genomic_DNA"/>
</dbReference>
<dbReference type="InterPro" id="IPR013792">
    <property type="entry name" value="RNA3'P_cycl/enolpyr_Trfase_a/b"/>
</dbReference>